<keyword evidence="3" id="KW-1185">Reference proteome</keyword>
<evidence type="ECO:0000313" key="3">
    <source>
        <dbReference type="Proteomes" id="UP000269945"/>
    </source>
</evidence>
<sequence length="114" mass="12509">MSPPSPSPAMPASHRARSSAHGSEPRRRHLQPSLLTPGPCLVPLPLWFRHPAEGLPYTSCSSPSVKAFITVPHSPLPESIHWTHAGLHCWDRGTQGAVQGCPWLRPQLHLLLNK</sequence>
<protein>
    <submittedName>
        <fullName evidence="2">Uncharacterized protein</fullName>
    </submittedName>
</protein>
<evidence type="ECO:0000256" key="1">
    <source>
        <dbReference type="SAM" id="MobiDB-lite"/>
    </source>
</evidence>
<feature type="region of interest" description="Disordered" evidence="1">
    <location>
        <begin position="1"/>
        <end position="35"/>
    </location>
</feature>
<comment type="caution">
    <text evidence="2">The sequence shown here is derived from an EMBL/GenBank/DDBJ whole genome shotgun (WGS) entry which is preliminary data.</text>
</comment>
<dbReference type="AlphaFoldDB" id="A0A9X9M951"/>
<gene>
    <name evidence="2" type="ORF">BN2614_LOCUS2</name>
</gene>
<dbReference type="EMBL" id="CYRY02044525">
    <property type="protein sequence ID" value="VCX39497.1"/>
    <property type="molecule type" value="Genomic_DNA"/>
</dbReference>
<dbReference type="Proteomes" id="UP000269945">
    <property type="component" value="Unassembled WGS sequence"/>
</dbReference>
<proteinExistence type="predicted"/>
<accession>A0A9X9M951</accession>
<name>A0A9X9M951_GULGU</name>
<reference evidence="2 3" key="1">
    <citation type="submission" date="2018-10" db="EMBL/GenBank/DDBJ databases">
        <authorList>
            <person name="Ekblom R."/>
            <person name="Jareborg N."/>
        </authorList>
    </citation>
    <scope>NUCLEOTIDE SEQUENCE [LARGE SCALE GENOMIC DNA]</scope>
    <source>
        <tissue evidence="2">Muscle</tissue>
    </source>
</reference>
<organism evidence="2 3">
    <name type="scientific">Gulo gulo</name>
    <name type="common">Wolverine</name>
    <name type="synonym">Gluton</name>
    <dbReference type="NCBI Taxonomy" id="48420"/>
    <lineage>
        <taxon>Eukaryota</taxon>
        <taxon>Metazoa</taxon>
        <taxon>Chordata</taxon>
        <taxon>Craniata</taxon>
        <taxon>Vertebrata</taxon>
        <taxon>Euteleostomi</taxon>
        <taxon>Mammalia</taxon>
        <taxon>Eutheria</taxon>
        <taxon>Laurasiatheria</taxon>
        <taxon>Carnivora</taxon>
        <taxon>Caniformia</taxon>
        <taxon>Musteloidea</taxon>
        <taxon>Mustelidae</taxon>
        <taxon>Guloninae</taxon>
        <taxon>Gulo</taxon>
    </lineage>
</organism>
<evidence type="ECO:0000313" key="2">
    <source>
        <dbReference type="EMBL" id="VCX39497.1"/>
    </source>
</evidence>